<accession>A0A6A1UGQ3</accession>
<feature type="chain" id="PRO_5035382480" description="Wall-associated receptor kinase galacturonan-binding domain-containing protein" evidence="9">
    <location>
        <begin position="26"/>
        <end position="340"/>
    </location>
</feature>
<evidence type="ECO:0000256" key="1">
    <source>
        <dbReference type="ARBA" id="ARBA00004479"/>
    </source>
</evidence>
<gene>
    <name evidence="12" type="ORF">CJ030_MR0G014432</name>
    <name evidence="13" type="ORF">CJ030_MR7G014412</name>
</gene>
<dbReference type="GO" id="GO:0030247">
    <property type="term" value="F:polysaccharide binding"/>
    <property type="evidence" value="ECO:0007669"/>
    <property type="project" value="InterPro"/>
</dbReference>
<dbReference type="OrthoDB" id="544400at2759"/>
<evidence type="ECO:0000256" key="4">
    <source>
        <dbReference type="ARBA" id="ARBA00022729"/>
    </source>
</evidence>
<dbReference type="Proteomes" id="UP000516437">
    <property type="component" value="Chromosome 7"/>
</dbReference>
<keyword evidence="5 8" id="KW-1133">Transmembrane helix</keyword>
<feature type="domain" description="Wall-associated receptor kinase galacturonan-binding" evidence="11">
    <location>
        <begin position="32"/>
        <end position="86"/>
    </location>
</feature>
<reference evidence="12 14" key="2">
    <citation type="journal article" date="2019" name="Plant Biotechnol. J.">
        <title>The red bayberry genome and genetic basis of sex determination.</title>
        <authorList>
            <person name="Jia H.M."/>
            <person name="Jia H.J."/>
            <person name="Cai Q.L."/>
            <person name="Wang Y."/>
            <person name="Zhao H.B."/>
            <person name="Yang W.F."/>
            <person name="Wang G.Y."/>
            <person name="Li Y.H."/>
            <person name="Zhan D.L."/>
            <person name="Shen Y.T."/>
            <person name="Niu Q.F."/>
            <person name="Chang L."/>
            <person name="Qiu J."/>
            <person name="Zhao L."/>
            <person name="Xie H.B."/>
            <person name="Fu W.Y."/>
            <person name="Jin J."/>
            <person name="Li X.W."/>
            <person name="Jiao Y."/>
            <person name="Zhou C.C."/>
            <person name="Tu T."/>
            <person name="Chai C.Y."/>
            <person name="Gao J.L."/>
            <person name="Fan L.J."/>
            <person name="van de Weg E."/>
            <person name="Wang J.Y."/>
            <person name="Gao Z.S."/>
        </authorList>
    </citation>
    <scope>NUCLEOTIDE SEQUENCE [LARGE SCALE GENOMIC DNA]</scope>
    <source>
        <tissue evidence="12">Leaves</tissue>
    </source>
</reference>
<evidence type="ECO:0000256" key="6">
    <source>
        <dbReference type="ARBA" id="ARBA00023136"/>
    </source>
</evidence>
<dbReference type="SUPFAM" id="SSF56112">
    <property type="entry name" value="Protein kinase-like (PK-like)"/>
    <property type="match status" value="1"/>
</dbReference>
<keyword evidence="4 9" id="KW-0732">Signal</keyword>
<keyword evidence="14" id="KW-1185">Reference proteome</keyword>
<dbReference type="GO" id="GO:0016020">
    <property type="term" value="C:membrane"/>
    <property type="evidence" value="ECO:0007669"/>
    <property type="project" value="UniProtKB-SubCell"/>
</dbReference>
<evidence type="ECO:0000256" key="7">
    <source>
        <dbReference type="ARBA" id="ARBA00023180"/>
    </source>
</evidence>
<sequence>MARRMPFPAGLMAVIVLVLVHRACSFTTSNQCPISSCGGIDNIKYPLRLVDDPPNCGNQRYKLSCENNQTVLYLSAGKYYVQEISYCGVHVGEFRIRVVDSRIPKDNYSSTPLCSPDFDYDLRAWDPYRPSQENDVVFVSCEKPVNSPFYLNASSCFDDEAYSSNSSSSHSRGTIDIFYLLLLYGFELLSSRVWNCGIFGRLVCSPDQDNNQVYSCRCTHSINIAFVAALAIGAQFAAKVVIGTPCVIFLLIYIWRKRHFSMYDAIEEFLQSNNNLKPIRNTSKWPTCAVKMLGKAKANGQEFISKVATIGSIHHVDIVQLVGFCFTGSERALVYEFMPR</sequence>
<evidence type="ECO:0008006" key="15">
    <source>
        <dbReference type="Google" id="ProtNLM"/>
    </source>
</evidence>
<evidence type="ECO:0000259" key="11">
    <source>
        <dbReference type="Pfam" id="PF13947"/>
    </source>
</evidence>
<dbReference type="InterPro" id="IPR025287">
    <property type="entry name" value="WAK_GUB"/>
</dbReference>
<dbReference type="InterPro" id="IPR011009">
    <property type="entry name" value="Kinase-like_dom_sf"/>
</dbReference>
<dbReference type="Gene3D" id="3.30.200.20">
    <property type="entry name" value="Phosphorylase Kinase, domain 1"/>
    <property type="match status" value="1"/>
</dbReference>
<dbReference type="AlphaFoldDB" id="A0A6A1UGQ3"/>
<organism evidence="12 14">
    <name type="scientific">Morella rubra</name>
    <name type="common">Chinese bayberry</name>
    <dbReference type="NCBI Taxonomy" id="262757"/>
    <lineage>
        <taxon>Eukaryota</taxon>
        <taxon>Viridiplantae</taxon>
        <taxon>Streptophyta</taxon>
        <taxon>Embryophyta</taxon>
        <taxon>Tracheophyta</taxon>
        <taxon>Spermatophyta</taxon>
        <taxon>Magnoliopsida</taxon>
        <taxon>eudicotyledons</taxon>
        <taxon>Gunneridae</taxon>
        <taxon>Pentapetalae</taxon>
        <taxon>rosids</taxon>
        <taxon>fabids</taxon>
        <taxon>Fagales</taxon>
        <taxon>Myricaceae</taxon>
        <taxon>Morella</taxon>
    </lineage>
</organism>
<dbReference type="Pfam" id="PF07714">
    <property type="entry name" value="PK_Tyr_Ser-Thr"/>
    <property type="match status" value="1"/>
</dbReference>
<reference evidence="12" key="1">
    <citation type="submission" date="2018-07" db="EMBL/GenBank/DDBJ databases">
        <authorList>
            <person name="Gao Z.-S."/>
            <person name="Jia H.-M."/>
            <person name="Jia H.-J."/>
            <person name="Cai Q.-L."/>
            <person name="Wang Y."/>
            <person name="Zhao H.-B."/>
        </authorList>
    </citation>
    <scope>NUCLEOTIDE SEQUENCE</scope>
    <source>
        <tissue evidence="12">Leaves</tissue>
    </source>
</reference>
<comment type="subcellular location">
    <subcellularLocation>
        <location evidence="1">Membrane</location>
        <topology evidence="1">Single-pass type I membrane protein</topology>
    </subcellularLocation>
</comment>
<dbReference type="Pfam" id="PF13947">
    <property type="entry name" value="GUB_WAK_bind"/>
    <property type="match status" value="1"/>
</dbReference>
<keyword evidence="2" id="KW-0808">Transferase</keyword>
<evidence type="ECO:0000256" key="9">
    <source>
        <dbReference type="SAM" id="SignalP"/>
    </source>
</evidence>
<feature type="signal peptide" evidence="9">
    <location>
        <begin position="1"/>
        <end position="25"/>
    </location>
</feature>
<name>A0A6A1UGQ3_9ROSI</name>
<evidence type="ECO:0000256" key="8">
    <source>
        <dbReference type="SAM" id="Phobius"/>
    </source>
</evidence>
<protein>
    <recommendedName>
        <fullName evidence="15">Wall-associated receptor kinase galacturonan-binding domain-containing protein</fullName>
    </recommendedName>
</protein>
<keyword evidence="3 8" id="KW-0812">Transmembrane</keyword>
<feature type="transmembrane region" description="Helical" evidence="8">
    <location>
        <begin position="224"/>
        <end position="255"/>
    </location>
</feature>
<keyword evidence="7" id="KW-0325">Glycoprotein</keyword>
<proteinExistence type="predicted"/>
<dbReference type="InterPro" id="IPR001245">
    <property type="entry name" value="Ser-Thr/Tyr_kinase_cat_dom"/>
</dbReference>
<keyword evidence="6 8" id="KW-0472">Membrane</keyword>
<feature type="domain" description="Serine-threonine/tyrosine-protein kinase catalytic" evidence="10">
    <location>
        <begin position="283"/>
        <end position="339"/>
    </location>
</feature>
<keyword evidence="2" id="KW-0418">Kinase</keyword>
<evidence type="ECO:0000256" key="2">
    <source>
        <dbReference type="ARBA" id="ARBA00022527"/>
    </source>
</evidence>
<dbReference type="EMBL" id="RXIC02000421">
    <property type="protein sequence ID" value="KAB1199734.1"/>
    <property type="molecule type" value="Genomic_DNA"/>
</dbReference>
<comment type="caution">
    <text evidence="12">The sequence shown here is derived from an EMBL/GenBank/DDBJ whole genome shotgun (WGS) entry which is preliminary data.</text>
</comment>
<dbReference type="GO" id="GO:0004674">
    <property type="term" value="F:protein serine/threonine kinase activity"/>
    <property type="evidence" value="ECO:0007669"/>
    <property type="project" value="UniProtKB-KW"/>
</dbReference>
<dbReference type="EMBL" id="RXIC02000025">
    <property type="protein sequence ID" value="KAB1206267.1"/>
    <property type="molecule type" value="Genomic_DNA"/>
</dbReference>
<dbReference type="PANTHER" id="PTHR27009">
    <property type="entry name" value="RUST RESISTANCE KINASE LR10-RELATED"/>
    <property type="match status" value="1"/>
</dbReference>
<dbReference type="InterPro" id="IPR045874">
    <property type="entry name" value="LRK10/LRL21-25-like"/>
</dbReference>
<reference evidence="12" key="3">
    <citation type="submission" date="2019-09" db="EMBL/GenBank/DDBJ databases">
        <authorList>
            <person name="Gao Z."/>
        </authorList>
    </citation>
    <scope>NUCLEOTIDE SEQUENCE</scope>
    <source>
        <tissue evidence="12">Leaves</tissue>
    </source>
</reference>
<evidence type="ECO:0000256" key="5">
    <source>
        <dbReference type="ARBA" id="ARBA00022989"/>
    </source>
</evidence>
<evidence type="ECO:0000313" key="13">
    <source>
        <dbReference type="EMBL" id="KAB1206267.1"/>
    </source>
</evidence>
<evidence type="ECO:0000313" key="12">
    <source>
        <dbReference type="EMBL" id="KAB1199734.1"/>
    </source>
</evidence>
<evidence type="ECO:0000313" key="14">
    <source>
        <dbReference type="Proteomes" id="UP000516437"/>
    </source>
</evidence>
<keyword evidence="2" id="KW-0723">Serine/threonine-protein kinase</keyword>
<evidence type="ECO:0000256" key="3">
    <source>
        <dbReference type="ARBA" id="ARBA00022692"/>
    </source>
</evidence>
<evidence type="ECO:0000259" key="10">
    <source>
        <dbReference type="Pfam" id="PF07714"/>
    </source>
</evidence>